<proteinExistence type="predicted"/>
<evidence type="ECO:0000313" key="3">
    <source>
        <dbReference type="Proteomes" id="UP001200604"/>
    </source>
</evidence>
<dbReference type="InterPro" id="IPR038389">
    <property type="entry name" value="PSMG2_sf"/>
</dbReference>
<evidence type="ECO:0000256" key="1">
    <source>
        <dbReference type="SAM" id="MobiDB-lite"/>
    </source>
</evidence>
<dbReference type="Gene3D" id="3.40.50.10900">
    <property type="entry name" value="PAC-like subunit"/>
    <property type="match status" value="1"/>
</dbReference>
<protein>
    <submittedName>
        <fullName evidence="2">PAC2 family protein</fullName>
    </submittedName>
</protein>
<dbReference type="PIRSF" id="PIRSF028754">
    <property type="entry name" value="UCP028754"/>
    <property type="match status" value="1"/>
</dbReference>
<dbReference type="SUPFAM" id="SSF159659">
    <property type="entry name" value="Cgl1923-like"/>
    <property type="match status" value="1"/>
</dbReference>
<dbReference type="Gene3D" id="1.10.287.100">
    <property type="match status" value="1"/>
</dbReference>
<dbReference type="RefSeq" id="WP_082089830.1">
    <property type="nucleotide sequence ID" value="NZ_JAFFSY010000001.1"/>
</dbReference>
<feature type="compositionally biased region" description="Acidic residues" evidence="1">
    <location>
        <begin position="314"/>
        <end position="333"/>
    </location>
</feature>
<keyword evidence="3" id="KW-1185">Reference proteome</keyword>
<evidence type="ECO:0000313" key="2">
    <source>
        <dbReference type="EMBL" id="MCF6773398.1"/>
    </source>
</evidence>
<sequence>MTMDNDETMYELEYPEPETQSDASNGLSLVVALQGYADAGQAIDNAGSHIKAALEHAPLATFNNDLLIDYRSRRPAVHIVDNELAPAEKTELSLDVVRDNAGIPFLLLSGPEPDLRWSAFTEAVTDLSKRFKVTKAVSLYSAPMPVPHTRPLIVTQHGSYKSDPLRYPRFDGRITVPGSAQLELEMKMAKEGIETAGFTAHVPHYIAASEYPSAVVKLLQAVEETAGVSIPLQALERESEKVERELEEQVEESGEIAAVVHALEAQYDQETARYRERHDRGLLSSDGEVPTGDEIGAELEKFLAQVNRDKDTQDIDAGDDSTEDIGAESWDESDTPRSNDEDDNGGDRRPHSDGGDDSDED</sequence>
<dbReference type="GeneID" id="92725966"/>
<dbReference type="Pfam" id="PF09754">
    <property type="entry name" value="PAC2"/>
    <property type="match status" value="1"/>
</dbReference>
<accession>A0ABS9HKJ6</accession>
<dbReference type="InterPro" id="IPR008492">
    <property type="entry name" value="Rv2714-like"/>
</dbReference>
<dbReference type="Proteomes" id="UP001200604">
    <property type="component" value="Unassembled WGS sequence"/>
</dbReference>
<dbReference type="InterPro" id="IPR019151">
    <property type="entry name" value="Proteasome_assmbl_chaperone_2"/>
</dbReference>
<organism evidence="2 3">
    <name type="scientific">Corynebacterium parakroppenstedtii</name>
    <dbReference type="NCBI Taxonomy" id="2828363"/>
    <lineage>
        <taxon>Bacteria</taxon>
        <taxon>Bacillati</taxon>
        <taxon>Actinomycetota</taxon>
        <taxon>Actinomycetes</taxon>
        <taxon>Mycobacteriales</taxon>
        <taxon>Corynebacteriaceae</taxon>
        <taxon>Corynebacterium</taxon>
    </lineage>
</organism>
<feature type="compositionally biased region" description="Basic and acidic residues" evidence="1">
    <location>
        <begin position="334"/>
        <end position="354"/>
    </location>
</feature>
<comment type="caution">
    <text evidence="2">The sequence shown here is derived from an EMBL/GenBank/DDBJ whole genome shotgun (WGS) entry which is preliminary data.</text>
</comment>
<reference evidence="2 3" key="1">
    <citation type="submission" date="2022-01" db="EMBL/GenBank/DDBJ databases">
        <title>Identification and Characterization of Corynebacterium sp.</title>
        <authorList>
            <person name="Luo Q."/>
            <person name="Qu P."/>
            <person name="Chen Q."/>
        </authorList>
    </citation>
    <scope>NUCLEOTIDE SEQUENCE [LARGE SCALE GENOMIC DNA]</scope>
    <source>
        <strain evidence="2 3">MC-12</strain>
    </source>
</reference>
<dbReference type="EMBL" id="JAKJKU010000001">
    <property type="protein sequence ID" value="MCF6773398.1"/>
    <property type="molecule type" value="Genomic_DNA"/>
</dbReference>
<gene>
    <name evidence="2" type="ORF">L3H44_03070</name>
</gene>
<feature type="region of interest" description="Disordered" evidence="1">
    <location>
        <begin position="307"/>
        <end position="361"/>
    </location>
</feature>
<name>A0ABS9HKJ6_9CORY</name>